<evidence type="ECO:0000256" key="10">
    <source>
        <dbReference type="RuleBase" id="RU361199"/>
    </source>
</evidence>
<evidence type="ECO:0000256" key="4">
    <source>
        <dbReference type="ARBA" id="ARBA00022723"/>
    </source>
</evidence>
<dbReference type="InterPro" id="IPR027291">
    <property type="entry name" value="Glyco_hydro_38_N_sf"/>
</dbReference>
<dbReference type="InterPro" id="IPR028995">
    <property type="entry name" value="Glyco_hydro_57/38_cen_sf"/>
</dbReference>
<gene>
    <name evidence="12" type="ORF">ANN_15456</name>
</gene>
<dbReference type="InterPro" id="IPR015341">
    <property type="entry name" value="Glyco_hydro_38_cen"/>
</dbReference>
<dbReference type="Gene3D" id="2.70.98.30">
    <property type="entry name" value="Golgi alpha-mannosidase II, domain 4"/>
    <property type="match status" value="1"/>
</dbReference>
<dbReference type="SMART" id="SM00872">
    <property type="entry name" value="Alpha-mann_mid"/>
    <property type="match status" value="1"/>
</dbReference>
<dbReference type="InterPro" id="IPR011013">
    <property type="entry name" value="Gal_mutarotase_sf_dom"/>
</dbReference>
<keyword evidence="8" id="KW-0325">Glycoprotein</keyword>
<evidence type="ECO:0000256" key="2">
    <source>
        <dbReference type="ARBA" id="ARBA00009792"/>
    </source>
</evidence>
<keyword evidence="5 10" id="KW-0378">Hydrolase</keyword>
<keyword evidence="4 10" id="KW-0479">Metal-binding</keyword>
<evidence type="ECO:0000256" key="1">
    <source>
        <dbReference type="ARBA" id="ARBA00000365"/>
    </source>
</evidence>
<evidence type="ECO:0000256" key="6">
    <source>
        <dbReference type="ARBA" id="ARBA00022833"/>
    </source>
</evidence>
<evidence type="ECO:0000256" key="8">
    <source>
        <dbReference type="ARBA" id="ARBA00023180"/>
    </source>
</evidence>
<protein>
    <recommendedName>
        <fullName evidence="3 10">Alpha-mannosidase</fullName>
        <ecNumber evidence="10">3.2.1.-</ecNumber>
    </recommendedName>
</protein>
<dbReference type="Gene3D" id="3.20.110.10">
    <property type="entry name" value="Glycoside hydrolase 38, N terminal domain"/>
    <property type="match status" value="1"/>
</dbReference>
<keyword evidence="7" id="KW-1015">Disulfide bond</keyword>
<dbReference type="InterPro" id="IPR000602">
    <property type="entry name" value="Glyco_hydro_38_N"/>
</dbReference>
<dbReference type="SUPFAM" id="SSF88713">
    <property type="entry name" value="Glycoside hydrolase/deacetylase"/>
    <property type="match status" value="1"/>
</dbReference>
<dbReference type="InterPro" id="IPR041147">
    <property type="entry name" value="GH38_C"/>
</dbReference>
<sequence length="986" mass="110727">MEEITSEHYNNVTVGKYRTPSCPAVDPSKLNIHLVPHTHDDVGWLKTVDQYYYGSNTGIQRAGVQYILDSVIEALLKKPERRFIYVETAFFWKWWLEQDVEMQQTVKDLINQGRLEFIGGAWSMNDEAATHYHSTVDQFSWGLRKLNDTFGACGRPHIGWQIDPFGHSREMASLFAQMGYDGLMFGRLDYQDKENRINTKTLETMWQGSANLGAASDLFTTVLYNGYGAPPGFCFDVLCADTPFIDDKRSADYNVDQKVQDFVNYVREQASHYTSSNIILTMGSDFYYQDANMWYKNLDKLIKYVNAADSSLNVIYSTPSCYLKAVNDEGLTYTTKEDDFFPYASDPNSYWTGYFTSRPTVKRFERLGNNFLQVAKQLEAMTQLGQQGESALDSLREAMGVMQHHDAVTGTEKQHVAQDYARLLSSAMEEAREAAEVALNNLLSDGSTKVEVHNCLELNVSKCDVSENGGDRFVVTVYNPISHPVSHVVRFPVKSGTYTVQDPSGAEQLIQLVPIPDAVLKLPEREPSTATHDLVFRAVDLPSLGFRSYYVTRVSDAFEEVTPSADSSIGDANLQAAVGSDGKVTIITSDGVNVIQDFMYYEGFIGDNWGSDHRSSGAYIFRPKTSDKFEVSDSATAVVYKGEVVEEIHQTFSPWVSQIVRINKGENHVELEWLVGPIPIDDGNGKEVISTFSTNLATDGLFYTDSNGRELLERKRDFRPTWDVSIAEPAAGNYYPVTSKIVLRDAAKGQEVAVLNDRAQGGASLKDSEAELMVHRRLLHDDAFGVGEALNETAYAQGLVARGQHYVVAGATSGLAAQERQLAQRKLLSPWLFFSPGGTSLEEWQNTYKMEVGVLLYYMKILAMVLLKLLKIVPENIQILTLEPWKENTLLLRFEHIFEKNEDAELSQPATISYELIVFQDIFSTFSVTSSHQTTLAGNQWLEDMNRLVWKTGTAAERQRVSSEESRDVGLDPMQIVTYLVTVSKR</sequence>
<evidence type="ECO:0000313" key="13">
    <source>
        <dbReference type="Proteomes" id="UP001148838"/>
    </source>
</evidence>
<dbReference type="CDD" id="cd10810">
    <property type="entry name" value="GH38N_AMII_LAM_like"/>
    <property type="match status" value="1"/>
</dbReference>
<dbReference type="Pfam" id="PF09261">
    <property type="entry name" value="Alpha-mann_mid"/>
    <property type="match status" value="1"/>
</dbReference>
<evidence type="ECO:0000256" key="3">
    <source>
        <dbReference type="ARBA" id="ARBA00012752"/>
    </source>
</evidence>
<feature type="domain" description="Glycoside hydrolase family 38 central" evidence="11">
    <location>
        <begin position="349"/>
        <end position="424"/>
    </location>
</feature>
<reference evidence="12 13" key="1">
    <citation type="journal article" date="2022" name="Allergy">
        <title>Genome assembly and annotation of Periplaneta americana reveal a comprehensive cockroach allergen profile.</title>
        <authorList>
            <person name="Wang L."/>
            <person name="Xiong Q."/>
            <person name="Saelim N."/>
            <person name="Wang L."/>
            <person name="Nong W."/>
            <person name="Wan A.T."/>
            <person name="Shi M."/>
            <person name="Liu X."/>
            <person name="Cao Q."/>
            <person name="Hui J.H.L."/>
            <person name="Sookrung N."/>
            <person name="Leung T.F."/>
            <person name="Tungtrongchitr A."/>
            <person name="Tsui S.K.W."/>
        </authorList>
    </citation>
    <scope>NUCLEOTIDE SEQUENCE [LARGE SCALE GENOMIC DNA]</scope>
    <source>
        <strain evidence="12">PWHHKU_190912</strain>
    </source>
</reference>
<dbReference type="Proteomes" id="UP001148838">
    <property type="component" value="Unassembled WGS sequence"/>
</dbReference>
<dbReference type="Gene3D" id="2.60.40.1180">
    <property type="entry name" value="Golgi alpha-mannosidase II"/>
    <property type="match status" value="1"/>
</dbReference>
<dbReference type="InterPro" id="IPR011682">
    <property type="entry name" value="Glyco_hydro_38_C"/>
</dbReference>
<accession>A0ABQ8SGF1</accession>
<dbReference type="InterPro" id="IPR037094">
    <property type="entry name" value="Glyco_hydro_38_cen_sf"/>
</dbReference>
<evidence type="ECO:0000256" key="9">
    <source>
        <dbReference type="ARBA" id="ARBA00023295"/>
    </source>
</evidence>
<dbReference type="InterPro" id="IPR011330">
    <property type="entry name" value="Glyco_hydro/deAcase_b/a-brl"/>
</dbReference>
<keyword evidence="6 10" id="KW-0862">Zinc</keyword>
<dbReference type="InterPro" id="IPR050843">
    <property type="entry name" value="Glycosyl_Hydrlase_38"/>
</dbReference>
<keyword evidence="9 10" id="KW-0326">Glycosidase</keyword>
<dbReference type="Pfam" id="PF07748">
    <property type="entry name" value="Glyco_hydro_38C"/>
    <property type="match status" value="1"/>
</dbReference>
<dbReference type="Pfam" id="PF17677">
    <property type="entry name" value="Glyco_hydro38C2"/>
    <property type="match status" value="1"/>
</dbReference>
<dbReference type="SUPFAM" id="SSF74650">
    <property type="entry name" value="Galactose mutarotase-like"/>
    <property type="match status" value="1"/>
</dbReference>
<dbReference type="PANTHER" id="PTHR11607">
    <property type="entry name" value="ALPHA-MANNOSIDASE"/>
    <property type="match status" value="1"/>
</dbReference>
<dbReference type="InterPro" id="IPR013780">
    <property type="entry name" value="Glyco_hydro_b"/>
</dbReference>
<dbReference type="Gene3D" id="2.60.40.1360">
    <property type="match status" value="1"/>
</dbReference>
<comment type="caution">
    <text evidence="12">The sequence shown here is derived from an EMBL/GenBank/DDBJ whole genome shotgun (WGS) entry which is preliminary data.</text>
</comment>
<proteinExistence type="inferred from homology"/>
<organism evidence="12 13">
    <name type="scientific">Periplaneta americana</name>
    <name type="common">American cockroach</name>
    <name type="synonym">Blatta americana</name>
    <dbReference type="NCBI Taxonomy" id="6978"/>
    <lineage>
        <taxon>Eukaryota</taxon>
        <taxon>Metazoa</taxon>
        <taxon>Ecdysozoa</taxon>
        <taxon>Arthropoda</taxon>
        <taxon>Hexapoda</taxon>
        <taxon>Insecta</taxon>
        <taxon>Pterygota</taxon>
        <taxon>Neoptera</taxon>
        <taxon>Polyneoptera</taxon>
        <taxon>Dictyoptera</taxon>
        <taxon>Blattodea</taxon>
        <taxon>Blattoidea</taxon>
        <taxon>Blattidae</taxon>
        <taxon>Blattinae</taxon>
        <taxon>Periplaneta</taxon>
    </lineage>
</organism>
<name>A0ABQ8SGF1_PERAM</name>
<dbReference type="EC" id="3.2.1.-" evidence="10"/>
<comment type="similarity">
    <text evidence="2 10">Belongs to the glycosyl hydrolase 38 family.</text>
</comment>
<dbReference type="PANTHER" id="PTHR11607:SF3">
    <property type="entry name" value="LYSOSOMAL ALPHA-MANNOSIDASE"/>
    <property type="match status" value="1"/>
</dbReference>
<comment type="catalytic activity">
    <reaction evidence="1">
        <text>Hydrolysis of terminal, non-reducing alpha-D-mannose residues in alpha-D-mannosides.</text>
        <dbReference type="EC" id="3.2.1.24"/>
    </reaction>
</comment>
<keyword evidence="13" id="KW-1185">Reference proteome</keyword>
<evidence type="ECO:0000313" key="12">
    <source>
        <dbReference type="EMBL" id="KAJ4433199.1"/>
    </source>
</evidence>
<dbReference type="EMBL" id="JAJSOF020000027">
    <property type="protein sequence ID" value="KAJ4433199.1"/>
    <property type="molecule type" value="Genomic_DNA"/>
</dbReference>
<dbReference type="SUPFAM" id="SSF88688">
    <property type="entry name" value="Families 57/38 glycoside transferase middle domain"/>
    <property type="match status" value="1"/>
</dbReference>
<dbReference type="Gene3D" id="1.20.1270.50">
    <property type="entry name" value="Glycoside hydrolase family 38, central domain"/>
    <property type="match status" value="2"/>
</dbReference>
<comment type="cofactor">
    <cofactor evidence="10">
        <name>Zn(2+)</name>
        <dbReference type="ChEBI" id="CHEBI:29105"/>
    </cofactor>
    <text evidence="10">Binds 1 zinc ion per subunit.</text>
</comment>
<evidence type="ECO:0000256" key="5">
    <source>
        <dbReference type="ARBA" id="ARBA00022801"/>
    </source>
</evidence>
<evidence type="ECO:0000256" key="7">
    <source>
        <dbReference type="ARBA" id="ARBA00023157"/>
    </source>
</evidence>
<evidence type="ECO:0000259" key="11">
    <source>
        <dbReference type="SMART" id="SM00872"/>
    </source>
</evidence>
<dbReference type="Pfam" id="PF01074">
    <property type="entry name" value="Glyco_hydro_38N"/>
    <property type="match status" value="1"/>
</dbReference>